<protein>
    <submittedName>
        <fullName evidence="2">YjzD family protein</fullName>
    </submittedName>
</protein>
<reference evidence="2 3" key="1">
    <citation type="journal article" date="2024" name="Pathogens">
        <title>Staphylococcus hsinchuensis sp. nov., Isolated from Soymilk.</title>
        <authorList>
            <person name="Wang Y.T."/>
            <person name="Lin Y.C."/>
            <person name="Hsieh Y.H."/>
            <person name="Lin Y.T."/>
            <person name="Hamada M."/>
            <person name="Chen C.C."/>
            <person name="Liou J.S."/>
            <person name="Lee A.Y."/>
            <person name="Zhang W.L."/>
            <person name="Chen Y.T."/>
            <person name="Huang C.H."/>
        </authorList>
    </citation>
    <scope>NUCLEOTIDE SEQUENCE [LARGE SCALE GENOMIC DNA]</scope>
    <source>
        <strain evidence="2 3">H164</strain>
    </source>
</reference>
<accession>A0ABZ3EBE1</accession>
<sequence>MRYLAVLFWSIVLIQMVNFVLNSLQGGGTLNLITPLIVAVIFTIFVILFDLAIKPTTKHPDKQQ</sequence>
<keyword evidence="1" id="KW-0472">Membrane</keyword>
<evidence type="ECO:0000313" key="3">
    <source>
        <dbReference type="Proteomes" id="UP001436297"/>
    </source>
</evidence>
<feature type="transmembrane region" description="Helical" evidence="1">
    <location>
        <begin position="32"/>
        <end position="53"/>
    </location>
</feature>
<keyword evidence="1" id="KW-1133">Transmembrane helix</keyword>
<organism evidence="2 3">
    <name type="scientific">Staphylococcus hsinchuensis</name>
    <dbReference type="NCBI Taxonomy" id="3051183"/>
    <lineage>
        <taxon>Bacteria</taxon>
        <taxon>Bacillati</taxon>
        <taxon>Bacillota</taxon>
        <taxon>Bacilli</taxon>
        <taxon>Bacillales</taxon>
        <taxon>Staphylococcaceae</taxon>
        <taxon>Staphylococcus</taxon>
    </lineage>
</organism>
<evidence type="ECO:0000256" key="1">
    <source>
        <dbReference type="SAM" id="Phobius"/>
    </source>
</evidence>
<evidence type="ECO:0000313" key="2">
    <source>
        <dbReference type="EMBL" id="XAF69688.1"/>
    </source>
</evidence>
<keyword evidence="3" id="KW-1185">Reference proteome</keyword>
<dbReference type="Proteomes" id="UP001436297">
    <property type="component" value="Chromosome"/>
</dbReference>
<name>A0ABZ3EBE1_9STAP</name>
<dbReference type="RefSeq" id="WP_251519395.1">
    <property type="nucleotide sequence ID" value="NZ_CP128355.1"/>
</dbReference>
<dbReference type="InterPro" id="IPR021324">
    <property type="entry name" value="DUF2929"/>
</dbReference>
<proteinExistence type="predicted"/>
<gene>
    <name evidence="2" type="ORF">QQM35_06325</name>
</gene>
<dbReference type="EMBL" id="CP128355">
    <property type="protein sequence ID" value="XAF69688.1"/>
    <property type="molecule type" value="Genomic_DNA"/>
</dbReference>
<dbReference type="Pfam" id="PF11151">
    <property type="entry name" value="DUF2929"/>
    <property type="match status" value="1"/>
</dbReference>
<keyword evidence="1" id="KW-0812">Transmembrane</keyword>